<feature type="transmembrane region" description="Helical" evidence="7">
    <location>
        <begin position="391"/>
        <end position="414"/>
    </location>
</feature>
<keyword evidence="5 7" id="KW-0472">Membrane</keyword>
<feature type="transmembrane region" description="Helical" evidence="7">
    <location>
        <begin position="355"/>
        <end position="379"/>
    </location>
</feature>
<evidence type="ECO:0000259" key="8">
    <source>
        <dbReference type="PROSITE" id="PS50850"/>
    </source>
</evidence>
<dbReference type="PANTHER" id="PTHR11662">
    <property type="entry name" value="SOLUTE CARRIER FAMILY 17"/>
    <property type="match status" value="1"/>
</dbReference>
<evidence type="ECO:0000256" key="3">
    <source>
        <dbReference type="ARBA" id="ARBA00022692"/>
    </source>
</evidence>
<keyword evidence="10" id="KW-1185">Reference proteome</keyword>
<name>A0A2N3WRC1_9PSEU</name>
<accession>A0A2N3WRC1</accession>
<dbReference type="RefSeq" id="WP_101439302.1">
    <property type="nucleotide sequence ID" value="NZ_PJMY01000003.1"/>
</dbReference>
<feature type="transmembrane region" description="Helical" evidence="7">
    <location>
        <begin position="420"/>
        <end position="440"/>
    </location>
</feature>
<evidence type="ECO:0000256" key="4">
    <source>
        <dbReference type="ARBA" id="ARBA00022989"/>
    </source>
</evidence>
<dbReference type="AlphaFoldDB" id="A0A2N3WRC1"/>
<sequence length="446" mass="46937">MSLQGRTSPQAGASTQQARAATGRRTNVRWMLFVLLLVLVTVNYVDRGSISVALPLIQQEFGLSPQLTGLLLSAFFWTYALMQVPVGWLIDRFGPRKVLTASCVGWGAATAASGLTGGFLTMFLARMGIGVAEAGVMPAGGKLNAIWMHPKERGRGATILDAGAPLGAGVGGILISGLIALFGGWRTSFLIAGLATALLGIAVWWYVRDHPRQHRSVNDAEAEYIEASHRAEDEEAAAAGATTRRALLPYLKFRSFWAMCLGWLGFNGVFYGLLTWGPLYLSQAKHFKLASIGWSTFAIFGAGFVGELLGGLLADRLRAKGHGANAVMRSLLGISSAIVTLGLVGVTIVGSPLAAVALLSTVLFFLRWVGLFWSVPAILGGRTNAGVLGGAMNLAGNIAGMVTPIAVGFIVGATHSYTGALLYFVASAVIMGVAVLALDYSKRLPV</sequence>
<dbReference type="PANTHER" id="PTHR11662:SF399">
    <property type="entry name" value="FI19708P1-RELATED"/>
    <property type="match status" value="1"/>
</dbReference>
<gene>
    <name evidence="9" type="ORF">ATK30_7378</name>
</gene>
<evidence type="ECO:0000313" key="9">
    <source>
        <dbReference type="EMBL" id="PKV96431.1"/>
    </source>
</evidence>
<dbReference type="InterPro" id="IPR036259">
    <property type="entry name" value="MFS_trans_sf"/>
</dbReference>
<proteinExistence type="predicted"/>
<feature type="transmembrane region" description="Helical" evidence="7">
    <location>
        <begin position="326"/>
        <end position="349"/>
    </location>
</feature>
<dbReference type="Proteomes" id="UP000233750">
    <property type="component" value="Unassembled WGS sequence"/>
</dbReference>
<comment type="caution">
    <text evidence="9">The sequence shown here is derived from an EMBL/GenBank/DDBJ whole genome shotgun (WGS) entry which is preliminary data.</text>
</comment>
<evidence type="ECO:0000256" key="2">
    <source>
        <dbReference type="ARBA" id="ARBA00022475"/>
    </source>
</evidence>
<dbReference type="EMBL" id="PJMY01000003">
    <property type="protein sequence ID" value="PKV96431.1"/>
    <property type="molecule type" value="Genomic_DNA"/>
</dbReference>
<organism evidence="9 10">
    <name type="scientific">Amycolatopsis echigonensis</name>
    <dbReference type="NCBI Taxonomy" id="2576905"/>
    <lineage>
        <taxon>Bacteria</taxon>
        <taxon>Bacillati</taxon>
        <taxon>Actinomycetota</taxon>
        <taxon>Actinomycetes</taxon>
        <taxon>Pseudonocardiales</taxon>
        <taxon>Pseudonocardiaceae</taxon>
        <taxon>Amycolatopsis</taxon>
    </lineage>
</organism>
<feature type="compositionally biased region" description="Polar residues" evidence="6">
    <location>
        <begin position="1"/>
        <end position="19"/>
    </location>
</feature>
<feature type="transmembrane region" description="Helical" evidence="7">
    <location>
        <begin position="127"/>
        <end position="147"/>
    </location>
</feature>
<dbReference type="OrthoDB" id="8596007at2"/>
<feature type="transmembrane region" description="Helical" evidence="7">
    <location>
        <begin position="65"/>
        <end position="86"/>
    </location>
</feature>
<feature type="region of interest" description="Disordered" evidence="6">
    <location>
        <begin position="1"/>
        <end position="20"/>
    </location>
</feature>
<feature type="transmembrane region" description="Helical" evidence="7">
    <location>
        <begin position="188"/>
        <end position="207"/>
    </location>
</feature>
<dbReference type="PIRSF" id="PIRSF002808">
    <property type="entry name" value="Hexose_phosphate_transp"/>
    <property type="match status" value="1"/>
</dbReference>
<dbReference type="InterPro" id="IPR020846">
    <property type="entry name" value="MFS_dom"/>
</dbReference>
<evidence type="ECO:0000256" key="1">
    <source>
        <dbReference type="ARBA" id="ARBA00004651"/>
    </source>
</evidence>
<dbReference type="SUPFAM" id="SSF103473">
    <property type="entry name" value="MFS general substrate transporter"/>
    <property type="match status" value="1"/>
</dbReference>
<evidence type="ECO:0000256" key="5">
    <source>
        <dbReference type="ARBA" id="ARBA00023136"/>
    </source>
</evidence>
<dbReference type="Pfam" id="PF07690">
    <property type="entry name" value="MFS_1"/>
    <property type="match status" value="1"/>
</dbReference>
<keyword evidence="4 7" id="KW-1133">Transmembrane helix</keyword>
<feature type="transmembrane region" description="Helical" evidence="7">
    <location>
        <begin position="294"/>
        <end position="314"/>
    </location>
</feature>
<dbReference type="CDD" id="cd17319">
    <property type="entry name" value="MFS_ExuT_GudP_like"/>
    <property type="match status" value="1"/>
</dbReference>
<dbReference type="PROSITE" id="PS50850">
    <property type="entry name" value="MFS"/>
    <property type="match status" value="1"/>
</dbReference>
<keyword evidence="3 7" id="KW-0812">Transmembrane</keyword>
<comment type="subcellular location">
    <subcellularLocation>
        <location evidence="1">Cell membrane</location>
        <topology evidence="1">Multi-pass membrane protein</topology>
    </subcellularLocation>
</comment>
<reference evidence="9 10" key="1">
    <citation type="submission" date="2017-12" db="EMBL/GenBank/DDBJ databases">
        <title>Sequencing the genomes of 1000 Actinobacteria strains.</title>
        <authorList>
            <person name="Klenk H.-P."/>
        </authorList>
    </citation>
    <scope>NUCLEOTIDE SEQUENCE [LARGE SCALE GENOMIC DNA]</scope>
    <source>
        <strain evidence="9 10">DSM 45165</strain>
    </source>
</reference>
<feature type="transmembrane region" description="Helical" evidence="7">
    <location>
        <begin position="28"/>
        <end position="45"/>
    </location>
</feature>
<dbReference type="InterPro" id="IPR050382">
    <property type="entry name" value="MFS_Na/Anion_cotransporter"/>
</dbReference>
<evidence type="ECO:0000256" key="7">
    <source>
        <dbReference type="SAM" id="Phobius"/>
    </source>
</evidence>
<evidence type="ECO:0000256" key="6">
    <source>
        <dbReference type="SAM" id="MobiDB-lite"/>
    </source>
</evidence>
<feature type="domain" description="Major facilitator superfamily (MFS) profile" evidence="8">
    <location>
        <begin position="32"/>
        <end position="443"/>
    </location>
</feature>
<protein>
    <submittedName>
        <fullName evidence="9">ACS family D-galactonate transporter-like MFS transporter</fullName>
    </submittedName>
</protein>
<dbReference type="InterPro" id="IPR000849">
    <property type="entry name" value="Sugar_P_transporter"/>
</dbReference>
<feature type="transmembrane region" description="Helical" evidence="7">
    <location>
        <begin position="255"/>
        <end position="274"/>
    </location>
</feature>
<evidence type="ECO:0000313" key="10">
    <source>
        <dbReference type="Proteomes" id="UP000233750"/>
    </source>
</evidence>
<dbReference type="GO" id="GO:0022857">
    <property type="term" value="F:transmembrane transporter activity"/>
    <property type="evidence" value="ECO:0007669"/>
    <property type="project" value="InterPro"/>
</dbReference>
<dbReference type="GO" id="GO:0005886">
    <property type="term" value="C:plasma membrane"/>
    <property type="evidence" value="ECO:0007669"/>
    <property type="project" value="UniProtKB-SubCell"/>
</dbReference>
<keyword evidence="2" id="KW-1003">Cell membrane</keyword>
<feature type="transmembrane region" description="Helical" evidence="7">
    <location>
        <begin position="159"/>
        <end position="182"/>
    </location>
</feature>
<dbReference type="InterPro" id="IPR011701">
    <property type="entry name" value="MFS"/>
</dbReference>
<dbReference type="Gene3D" id="1.20.1250.20">
    <property type="entry name" value="MFS general substrate transporter like domains"/>
    <property type="match status" value="2"/>
</dbReference>
<feature type="transmembrane region" description="Helical" evidence="7">
    <location>
        <begin position="98"/>
        <end position="121"/>
    </location>
</feature>